<keyword evidence="3" id="KW-1185">Reference proteome</keyword>
<accession>A0ABR4CCN7</accession>
<comment type="caution">
    <text evidence="2">The sequence shown here is derived from an EMBL/GenBank/DDBJ whole genome shotgun (WGS) entry which is preliminary data.</text>
</comment>
<proteinExistence type="predicted"/>
<dbReference type="EMBL" id="JAZHXI010000009">
    <property type="protein sequence ID" value="KAL2067695.1"/>
    <property type="molecule type" value="Genomic_DNA"/>
</dbReference>
<evidence type="ECO:0000313" key="2">
    <source>
        <dbReference type="EMBL" id="KAL2067695.1"/>
    </source>
</evidence>
<feature type="region of interest" description="Disordered" evidence="1">
    <location>
        <begin position="69"/>
        <end position="93"/>
    </location>
</feature>
<evidence type="ECO:0000256" key="1">
    <source>
        <dbReference type="SAM" id="MobiDB-lite"/>
    </source>
</evidence>
<evidence type="ECO:0000313" key="3">
    <source>
        <dbReference type="Proteomes" id="UP001595075"/>
    </source>
</evidence>
<sequence>MPPATAAGRNWAAIPPVPIQLRTRSARARDPIFRPTAHIGAVNPKCWKRYPSHVAHALAAKELRIVKSSGGIGGQKKRKNWREGKGAKRLRSRVPGREGMWAGREEVKKDGEGKWVYVD</sequence>
<name>A0ABR4CCN7_9HELO</name>
<protein>
    <submittedName>
        <fullName evidence="2">Uncharacterized protein</fullName>
    </submittedName>
</protein>
<gene>
    <name evidence="2" type="ORF">VTL71DRAFT_15791</name>
</gene>
<dbReference type="Proteomes" id="UP001595075">
    <property type="component" value="Unassembled WGS sequence"/>
</dbReference>
<organism evidence="2 3">
    <name type="scientific">Oculimacula yallundae</name>
    <dbReference type="NCBI Taxonomy" id="86028"/>
    <lineage>
        <taxon>Eukaryota</taxon>
        <taxon>Fungi</taxon>
        <taxon>Dikarya</taxon>
        <taxon>Ascomycota</taxon>
        <taxon>Pezizomycotina</taxon>
        <taxon>Leotiomycetes</taxon>
        <taxon>Helotiales</taxon>
        <taxon>Ploettnerulaceae</taxon>
        <taxon>Oculimacula</taxon>
    </lineage>
</organism>
<reference evidence="2 3" key="1">
    <citation type="journal article" date="2024" name="Commun. Biol.">
        <title>Comparative genomic analysis of thermophilic fungi reveals convergent evolutionary adaptations and gene losses.</title>
        <authorList>
            <person name="Steindorff A.S."/>
            <person name="Aguilar-Pontes M.V."/>
            <person name="Robinson A.J."/>
            <person name="Andreopoulos B."/>
            <person name="LaButti K."/>
            <person name="Kuo A."/>
            <person name="Mondo S."/>
            <person name="Riley R."/>
            <person name="Otillar R."/>
            <person name="Haridas S."/>
            <person name="Lipzen A."/>
            <person name="Grimwood J."/>
            <person name="Schmutz J."/>
            <person name="Clum A."/>
            <person name="Reid I.D."/>
            <person name="Moisan M.C."/>
            <person name="Butler G."/>
            <person name="Nguyen T.T.M."/>
            <person name="Dewar K."/>
            <person name="Conant G."/>
            <person name="Drula E."/>
            <person name="Henrissat B."/>
            <person name="Hansel C."/>
            <person name="Singer S."/>
            <person name="Hutchinson M.I."/>
            <person name="de Vries R.P."/>
            <person name="Natvig D.O."/>
            <person name="Powell A.J."/>
            <person name="Tsang A."/>
            <person name="Grigoriev I.V."/>
        </authorList>
    </citation>
    <scope>NUCLEOTIDE SEQUENCE [LARGE SCALE GENOMIC DNA]</scope>
    <source>
        <strain evidence="2 3">CBS 494.80</strain>
    </source>
</reference>